<dbReference type="RefSeq" id="WP_170841555.1">
    <property type="nucleotide sequence ID" value="NZ_FOSP01000003.1"/>
</dbReference>
<evidence type="ECO:0008006" key="3">
    <source>
        <dbReference type="Google" id="ProtNLM"/>
    </source>
</evidence>
<dbReference type="InterPro" id="IPR019619">
    <property type="entry name" value="DUF2490"/>
</dbReference>
<evidence type="ECO:0000313" key="1">
    <source>
        <dbReference type="EMBL" id="SFK26474.1"/>
    </source>
</evidence>
<accession>A0A1I3Y3N4</accession>
<reference evidence="2" key="1">
    <citation type="submission" date="2016-10" db="EMBL/GenBank/DDBJ databases">
        <authorList>
            <person name="Varghese N."/>
            <person name="Submissions S."/>
        </authorList>
    </citation>
    <scope>NUCLEOTIDE SEQUENCE [LARGE SCALE GENOMIC DNA]</scope>
    <source>
        <strain evidence="2">Nm69</strain>
    </source>
</reference>
<sequence length="223" mass="25422">MNTVLADNTAEDFYTWAGFEMTGSMSANNSYLKNFRYKLFMQGRFGDSSSRFTQGLIRSGVGYTLSDKVTAWIGYDWVPTGRPLALRSFNDHAVWQQLSLQENYPFGTASSRTRLEQHFFDISGSGDVAHLFRQMFKLSTPMRFVSPNTSLVIWNEIFANLNSTDAGTQSGFNQNRAFAGIGYGINKHLLLEIGYMNQYIHRRNNTRPDLMLHVMSVTMLLNF</sequence>
<proteinExistence type="predicted"/>
<dbReference type="AlphaFoldDB" id="A0A1I3Y3N4"/>
<dbReference type="STRING" id="52441.SAMN05216302_100313"/>
<dbReference type="EMBL" id="FOSP01000003">
    <property type="protein sequence ID" value="SFK26474.1"/>
    <property type="molecule type" value="Genomic_DNA"/>
</dbReference>
<evidence type="ECO:0000313" key="2">
    <source>
        <dbReference type="Proteomes" id="UP000199533"/>
    </source>
</evidence>
<protein>
    <recommendedName>
        <fullName evidence="3">DUF2490 domain-containing protein</fullName>
    </recommendedName>
</protein>
<keyword evidence="2" id="KW-1185">Reference proteome</keyword>
<dbReference type="Pfam" id="PF10677">
    <property type="entry name" value="DUF2490"/>
    <property type="match status" value="1"/>
</dbReference>
<name>A0A1I3Y3N4_9PROT</name>
<gene>
    <name evidence="1" type="ORF">SAMN05216302_100313</name>
</gene>
<dbReference type="Proteomes" id="UP000199533">
    <property type="component" value="Unassembled WGS sequence"/>
</dbReference>
<organism evidence="1 2">
    <name type="scientific">Nitrosomonas aestuarii</name>
    <dbReference type="NCBI Taxonomy" id="52441"/>
    <lineage>
        <taxon>Bacteria</taxon>
        <taxon>Pseudomonadati</taxon>
        <taxon>Pseudomonadota</taxon>
        <taxon>Betaproteobacteria</taxon>
        <taxon>Nitrosomonadales</taxon>
        <taxon>Nitrosomonadaceae</taxon>
        <taxon>Nitrosomonas</taxon>
    </lineage>
</organism>